<dbReference type="InterPro" id="IPR015422">
    <property type="entry name" value="PyrdxlP-dep_Trfase_small"/>
</dbReference>
<organism evidence="3 4">
    <name type="scientific">Helicobacter canis</name>
    <dbReference type="NCBI Taxonomy" id="29419"/>
    <lineage>
        <taxon>Bacteria</taxon>
        <taxon>Pseudomonadati</taxon>
        <taxon>Campylobacterota</taxon>
        <taxon>Epsilonproteobacteria</taxon>
        <taxon>Campylobacterales</taxon>
        <taxon>Helicobacteraceae</taxon>
        <taxon>Helicobacter</taxon>
    </lineage>
</organism>
<dbReference type="GO" id="GO:0000271">
    <property type="term" value="P:polysaccharide biosynthetic process"/>
    <property type="evidence" value="ECO:0007669"/>
    <property type="project" value="TreeGrafter"/>
</dbReference>
<dbReference type="PANTHER" id="PTHR30244">
    <property type="entry name" value="TRANSAMINASE"/>
    <property type="match status" value="1"/>
</dbReference>
<dbReference type="InterPro" id="IPR015424">
    <property type="entry name" value="PyrdxlP-dep_Trfase"/>
</dbReference>
<reference evidence="3 4" key="1">
    <citation type="submission" date="2018-06" db="EMBL/GenBank/DDBJ databases">
        <authorList>
            <consortium name="Pathogen Informatics"/>
            <person name="Doyle S."/>
        </authorList>
    </citation>
    <scope>NUCLEOTIDE SEQUENCE [LARGE SCALE GENOMIC DNA]</scope>
    <source>
        <strain evidence="3 4">NCTC12410</strain>
    </source>
</reference>
<dbReference type="Pfam" id="PF01041">
    <property type="entry name" value="DegT_DnrJ_EryC1"/>
    <property type="match status" value="2"/>
</dbReference>
<dbReference type="GO" id="GO:0099620">
    <property type="term" value="F:UDP-4-amino-4-deoxy-L-arabinose aminotransferase"/>
    <property type="evidence" value="ECO:0007669"/>
    <property type="project" value="UniProtKB-EC"/>
</dbReference>
<dbReference type="GO" id="GO:0030170">
    <property type="term" value="F:pyridoxal phosphate binding"/>
    <property type="evidence" value="ECO:0007669"/>
    <property type="project" value="TreeGrafter"/>
</dbReference>
<evidence type="ECO:0000256" key="1">
    <source>
        <dbReference type="RuleBase" id="RU004508"/>
    </source>
</evidence>
<feature type="region of interest" description="Disordered" evidence="2">
    <location>
        <begin position="1"/>
        <end position="26"/>
    </location>
</feature>
<protein>
    <submittedName>
        <fullName evidence="3">DegT family aminotransferase</fullName>
        <ecNumber evidence="3">2.6.1.87</ecNumber>
    </submittedName>
</protein>
<evidence type="ECO:0000256" key="2">
    <source>
        <dbReference type="SAM" id="MobiDB-lite"/>
    </source>
</evidence>
<dbReference type="Proteomes" id="UP000254841">
    <property type="component" value="Unassembled WGS sequence"/>
</dbReference>
<keyword evidence="3" id="KW-0032">Aminotransferase</keyword>
<name>A0A377J4W6_9HELI</name>
<dbReference type="PANTHER" id="PTHR30244:SF42">
    <property type="entry name" value="UDP-2-ACETAMIDO-2-DEOXY-3-OXO-D-GLUCURONATE AMINOTRANSFERASE"/>
    <property type="match status" value="1"/>
</dbReference>
<dbReference type="Gene3D" id="3.40.640.10">
    <property type="entry name" value="Type I PLP-dependent aspartate aminotransferase-like (Major domain)"/>
    <property type="match status" value="1"/>
</dbReference>
<dbReference type="CDD" id="cd00616">
    <property type="entry name" value="AHBA_syn"/>
    <property type="match status" value="1"/>
</dbReference>
<dbReference type="InterPro" id="IPR000653">
    <property type="entry name" value="DegT/StrS_aminotransferase"/>
</dbReference>
<feature type="region of interest" description="Disordered" evidence="2">
    <location>
        <begin position="714"/>
        <end position="734"/>
    </location>
</feature>
<accession>A0A377J4W6</accession>
<evidence type="ECO:0000313" key="4">
    <source>
        <dbReference type="Proteomes" id="UP000254841"/>
    </source>
</evidence>
<keyword evidence="3" id="KW-0808">Transferase</keyword>
<dbReference type="AlphaFoldDB" id="A0A377J4W6"/>
<dbReference type="InterPro" id="IPR015421">
    <property type="entry name" value="PyrdxlP-dep_Trfase_major"/>
</dbReference>
<feature type="compositionally biased region" description="Polar residues" evidence="2">
    <location>
        <begin position="721"/>
        <end position="730"/>
    </location>
</feature>
<comment type="similarity">
    <text evidence="1">Belongs to the DegT/DnrJ/EryC1 family.</text>
</comment>
<dbReference type="Gene3D" id="3.90.1150.10">
    <property type="entry name" value="Aspartate Aminotransferase, domain 1"/>
    <property type="match status" value="2"/>
</dbReference>
<gene>
    <name evidence="3" type="primary">arnB_3</name>
    <name evidence="3" type="ORF">NCTC12410_01194</name>
</gene>
<keyword evidence="1" id="KW-0663">Pyridoxal phosphate</keyword>
<evidence type="ECO:0000313" key="3">
    <source>
        <dbReference type="EMBL" id="STO97369.1"/>
    </source>
</evidence>
<sequence>MDKNKDSRACDSASEVACNDKQNADNQKVDSRIFTQTAQSLSPAPALSLRALKKGEAIHKATAQKVDSSVKVDSMDCHAAAHAAARNDDKKVDSRRNAQNLETPQVAKPTPSPCDSKILELESTFDKTAQNAFDSQAIGGRIFDEKAGLCSLLCGDKTDGLSHKQKANSPLFRKKPTPQTKIPLIDLHAQYHAHKPELDSAIASVLRSQHFILGEHSQALESELASFVGRRFCITCSSGTSALLLALLALDIGAGDEVITPSFSFIAAAEMVAFLGAKPVFVDICPHTYTLDIAQVKHAISPRTRAIIPVSLFGQPYDVAGLESLAKPHAIPIIEDGAQSFGAAIMLGNGAKSARSGSFGDLSITSFFPSKPLGGYGDGGAVFCDDEKLATKLYALRNHGQASKYRHTMLGLNARLDELQCAILRVKLRHFARELHLREQVAARYCTLLAPLQKHLALPYIAPNRTSVFAQFCLRVKDSRGDWVVGRHLPDLAQHNQSSSQAAQSSVAIHTKKVDSSVKVDSRSDYSASAECMDSKETSPSGERYPLFSKETSANAERYPLFSKEAALCHAAANAAARNDEKKVDSSLESTFDNATNLNESQDKTAQSLSPAPTLSLRALKKGEAIHKATAQKVDSSVEVDSMDCHAAAHAAARNDDKHATAQKVDSSTTANLNELAKDSKICDEKSLLCERVQGRILGVCNCSTREAIKDLSRKAESTNKAESPQQNEDSSTTITRTHIISALNAQGIATAIHYPTPLHLQEVFSHLGYKKGDFPISEQIAQEIFSIPFSPYLTEATQEHIARVLCEIFAQI</sequence>
<dbReference type="EC" id="2.6.1.87" evidence="3"/>
<dbReference type="SUPFAM" id="SSF53383">
    <property type="entry name" value="PLP-dependent transferases"/>
    <property type="match status" value="2"/>
</dbReference>
<proteinExistence type="inferred from homology"/>
<dbReference type="EMBL" id="UGHV01000001">
    <property type="protein sequence ID" value="STO97369.1"/>
    <property type="molecule type" value="Genomic_DNA"/>
</dbReference>